<evidence type="ECO:0000256" key="4">
    <source>
        <dbReference type="PROSITE-ProRule" id="PRU00176"/>
    </source>
</evidence>
<evidence type="ECO:0000256" key="2">
    <source>
        <dbReference type="ARBA" id="ARBA00022884"/>
    </source>
</evidence>
<dbReference type="GO" id="GO:0005634">
    <property type="term" value="C:nucleus"/>
    <property type="evidence" value="ECO:0007669"/>
    <property type="project" value="UniProtKB-SubCell"/>
</dbReference>
<feature type="domain" description="RRM" evidence="7">
    <location>
        <begin position="105"/>
        <end position="177"/>
    </location>
</feature>
<keyword evidence="2 4" id="KW-0694">RNA-binding</keyword>
<evidence type="ECO:0000313" key="8">
    <source>
        <dbReference type="EMBL" id="KAJ8445262.1"/>
    </source>
</evidence>
<feature type="compositionally biased region" description="Polar residues" evidence="6">
    <location>
        <begin position="741"/>
        <end position="756"/>
    </location>
</feature>
<comment type="caution">
    <text evidence="8">The sequence shown here is derived from an EMBL/GenBank/DDBJ whole genome shotgun (WGS) entry which is preliminary data.</text>
</comment>
<dbReference type="Pfam" id="PF07744">
    <property type="entry name" value="SPOC"/>
    <property type="match status" value="1"/>
</dbReference>
<evidence type="ECO:0000259" key="7">
    <source>
        <dbReference type="PROSITE" id="PS50102"/>
    </source>
</evidence>
<feature type="region of interest" description="Disordered" evidence="6">
    <location>
        <begin position="1"/>
        <end position="33"/>
    </location>
</feature>
<dbReference type="InterPro" id="IPR000504">
    <property type="entry name" value="RRM_dom"/>
</dbReference>
<feature type="region of interest" description="Disordered" evidence="6">
    <location>
        <begin position="723"/>
        <end position="758"/>
    </location>
</feature>
<dbReference type="GO" id="GO:0003723">
    <property type="term" value="F:RNA binding"/>
    <property type="evidence" value="ECO:0007669"/>
    <property type="project" value="UniProtKB-UniRule"/>
</dbReference>
<dbReference type="OrthoDB" id="439808at2759"/>
<dbReference type="InterPro" id="IPR035979">
    <property type="entry name" value="RBD_domain_sf"/>
</dbReference>
<keyword evidence="9" id="KW-1185">Reference proteome</keyword>
<comment type="subcellular location">
    <subcellularLocation>
        <location evidence="1">Nucleus</location>
    </subcellularLocation>
</comment>
<feature type="region of interest" description="Disordered" evidence="6">
    <location>
        <begin position="411"/>
        <end position="433"/>
    </location>
</feature>
<dbReference type="PROSITE" id="PS50102">
    <property type="entry name" value="RRM"/>
    <property type="match status" value="3"/>
</dbReference>
<dbReference type="PANTHER" id="PTHR23189">
    <property type="entry name" value="RNA RECOGNITION MOTIF-CONTAINING"/>
    <property type="match status" value="1"/>
</dbReference>
<organism evidence="8 9">
    <name type="scientific">Carnegiea gigantea</name>
    <dbReference type="NCBI Taxonomy" id="171969"/>
    <lineage>
        <taxon>Eukaryota</taxon>
        <taxon>Viridiplantae</taxon>
        <taxon>Streptophyta</taxon>
        <taxon>Embryophyta</taxon>
        <taxon>Tracheophyta</taxon>
        <taxon>Spermatophyta</taxon>
        <taxon>Magnoliopsida</taxon>
        <taxon>eudicotyledons</taxon>
        <taxon>Gunneridae</taxon>
        <taxon>Pentapetalae</taxon>
        <taxon>Caryophyllales</taxon>
        <taxon>Cactineae</taxon>
        <taxon>Cactaceae</taxon>
        <taxon>Cactoideae</taxon>
        <taxon>Echinocereeae</taxon>
        <taxon>Carnegiea</taxon>
    </lineage>
</organism>
<sequence>MIDDRRRTMLNKPKRPGYGGAESETPSTNLWVGNLPTDMTESELTELFEKHGLIDGITCYSSRTYAFVYYKRVEDAVAAKDALQGFVIGGNPIKIEFAKPAKPSKHVWVGGFGSSVTKEKLEEELSKFGNIEDFKFIRDRNIALVDFVRLEDASAAVKSLNGLQIGGYRIRVDFLRSHPGRKEQSDFPEMRGAHFRGTSGFDLTWSNTDAMRNYPDLAYSGHKRPQPSQSFGARKEGPPSKVLWVGYPPSVVIDEEMLHNAMILYGEIERITCFPDRHYSFVEFRSVEEARRAKEALQGRLFNDPRITIMFSSSELAPGKDFGPPYPGFRGQGRDMFTSEVPFRPPLMDMFPVNRAVPPNFHVPPAQNGLLRPGVPRPFGPRGSVDPLLPTPDFNDGGMLSGMSDLSANAPLGMSKRKLSPPGGGLLPSPAVPSRRPYKISGWDVLDPNQLPRESKRSRVDGLASFNDPMENGDESLAAVDQPYGADSQFIGGPLRRVQGDGILGAVEMGVTKGHVPPPADEDFIWRGVIAKGGTPVCHARCIPIGKGLESELPEVVNCSARTGLDMLAKHYVGAIGFDIVFFLPDSEDDFANYTEFLRYLGSKNRAGVAKLDDGTTLFLVPPSDFLTDVLKVSARERLYGVVLKLPQQLPGGASTPQQVHQPAPPIQHMEGQLAPPLLEYVAPNQGHQPLPPIQQIERQVAPITREYAAPKKDLAAQMDYGRADPNDVRLPPKTPIPTGCVSQDSPGGAPSTSKPGVTLTPELIATLASLLPPNIQASVAQSAQPQSSSSAAGLQFLGSTNSQETFSQGWSQQPQVLDQTGQSSQHSGGPLYPNSQPTTTFQSFPPNLNPISHPVAVLPESMPMQNPVYNFQEQASISSRPLSIHPAMQSQQFVPSTQGIQHYTSQGIQPYTSEAPHINQKGHAVAHGTAAGSYGLADTEQPKNPVSYSNQFHAANLSLPDNAFPASTGSINMEPLNQAERLQTVPPGAGQGSEEVEVDKNQRYQSTLQFAANLLMQIQQQQQQQQEASQLHCTLKRSRVEDILGTNLLPTIYSFEQTS</sequence>
<dbReference type="Proteomes" id="UP001153076">
    <property type="component" value="Unassembled WGS sequence"/>
</dbReference>
<feature type="domain" description="RRM" evidence="7">
    <location>
        <begin position="241"/>
        <end position="314"/>
    </location>
</feature>
<proteinExistence type="predicted"/>
<feature type="region of interest" description="Disordered" evidence="6">
    <location>
        <begin position="804"/>
        <end position="846"/>
    </location>
</feature>
<dbReference type="CDD" id="cd00590">
    <property type="entry name" value="RRM_SF"/>
    <property type="match status" value="2"/>
</dbReference>
<dbReference type="EMBL" id="JAKOGI010000079">
    <property type="protein sequence ID" value="KAJ8445262.1"/>
    <property type="molecule type" value="Genomic_DNA"/>
</dbReference>
<dbReference type="AlphaFoldDB" id="A0A9Q1KMD0"/>
<dbReference type="Pfam" id="PF00076">
    <property type="entry name" value="RRM_1"/>
    <property type="match status" value="3"/>
</dbReference>
<evidence type="ECO:0000256" key="5">
    <source>
        <dbReference type="SAM" id="Coils"/>
    </source>
</evidence>
<gene>
    <name evidence="8" type="ORF">Cgig2_024468</name>
</gene>
<evidence type="ECO:0000256" key="3">
    <source>
        <dbReference type="ARBA" id="ARBA00023242"/>
    </source>
</evidence>
<dbReference type="SUPFAM" id="SSF54928">
    <property type="entry name" value="RNA-binding domain, RBD"/>
    <property type="match status" value="2"/>
</dbReference>
<evidence type="ECO:0000256" key="1">
    <source>
        <dbReference type="ARBA" id="ARBA00004123"/>
    </source>
</evidence>
<keyword evidence="3" id="KW-0539">Nucleus</keyword>
<feature type="coiled-coil region" evidence="5">
    <location>
        <begin position="1002"/>
        <end position="1032"/>
    </location>
</feature>
<evidence type="ECO:0000313" key="9">
    <source>
        <dbReference type="Proteomes" id="UP001153076"/>
    </source>
</evidence>
<dbReference type="InterPro" id="IPR012921">
    <property type="entry name" value="SPOC_C"/>
</dbReference>
<keyword evidence="5" id="KW-0175">Coiled coil</keyword>
<dbReference type="Gene3D" id="3.30.70.330">
    <property type="match status" value="3"/>
</dbReference>
<feature type="domain" description="RRM" evidence="7">
    <location>
        <begin position="28"/>
        <end position="100"/>
    </location>
</feature>
<accession>A0A9Q1KMD0</accession>
<evidence type="ECO:0000256" key="6">
    <source>
        <dbReference type="SAM" id="MobiDB-lite"/>
    </source>
</evidence>
<dbReference type="FunFam" id="3.30.70.330:FF:000415">
    <property type="entry name" value="Flowering time control protein FPA"/>
    <property type="match status" value="1"/>
</dbReference>
<dbReference type="InterPro" id="IPR012677">
    <property type="entry name" value="Nucleotide-bd_a/b_plait_sf"/>
</dbReference>
<reference evidence="8" key="1">
    <citation type="submission" date="2022-04" db="EMBL/GenBank/DDBJ databases">
        <title>Carnegiea gigantea Genome sequencing and assembly v2.</title>
        <authorList>
            <person name="Copetti D."/>
            <person name="Sanderson M.J."/>
            <person name="Burquez A."/>
            <person name="Wojciechowski M.F."/>
        </authorList>
    </citation>
    <scope>NUCLEOTIDE SEQUENCE</scope>
    <source>
        <strain evidence="8">SGP5-SGP5p</strain>
        <tissue evidence="8">Aerial part</tissue>
    </source>
</reference>
<name>A0A9Q1KMD0_9CARY</name>
<protein>
    <recommendedName>
        <fullName evidence="7">RRM domain-containing protein</fullName>
    </recommendedName>
</protein>
<dbReference type="SMART" id="SM00360">
    <property type="entry name" value="RRM"/>
    <property type="match status" value="3"/>
</dbReference>